<reference evidence="2 3" key="1">
    <citation type="submission" date="2015-04" db="EMBL/GenBank/DDBJ databases">
        <title>Lasius niger genome sequencing.</title>
        <authorList>
            <person name="Konorov E.A."/>
            <person name="Nikitin M.A."/>
            <person name="Kirill M.V."/>
            <person name="Chang P."/>
        </authorList>
    </citation>
    <scope>NUCLEOTIDE SEQUENCE [LARGE SCALE GENOMIC DNA]</scope>
    <source>
        <tissue evidence="2">Whole</tissue>
    </source>
</reference>
<protein>
    <submittedName>
        <fullName evidence="2">Nuclease harbi1-like protein</fullName>
    </submittedName>
</protein>
<evidence type="ECO:0000313" key="2">
    <source>
        <dbReference type="EMBL" id="KMQ83638.1"/>
    </source>
</evidence>
<evidence type="ECO:0000313" key="3">
    <source>
        <dbReference type="Proteomes" id="UP000036403"/>
    </source>
</evidence>
<name>A0A0J7JZP4_LASNI</name>
<dbReference type="STRING" id="67767.A0A0J7JZP4"/>
<evidence type="ECO:0000256" key="1">
    <source>
        <dbReference type="SAM" id="Phobius"/>
    </source>
</evidence>
<dbReference type="Proteomes" id="UP000036403">
    <property type="component" value="Unassembled WGS sequence"/>
</dbReference>
<keyword evidence="1" id="KW-0472">Membrane</keyword>
<dbReference type="EMBL" id="LBMM01019029">
    <property type="protein sequence ID" value="KMQ83638.1"/>
    <property type="molecule type" value="Genomic_DNA"/>
</dbReference>
<dbReference type="AlphaFoldDB" id="A0A0J7JZP4"/>
<dbReference type="PaxDb" id="67767-A0A0J7JZP4"/>
<keyword evidence="3" id="KW-1185">Reference proteome</keyword>
<comment type="caution">
    <text evidence="2">The sequence shown here is derived from an EMBL/GenBank/DDBJ whole genome shotgun (WGS) entry which is preliminary data.</text>
</comment>
<dbReference type="OrthoDB" id="6732784at2759"/>
<feature type="transmembrane region" description="Helical" evidence="1">
    <location>
        <begin position="6"/>
        <end position="21"/>
    </location>
</feature>
<organism evidence="2 3">
    <name type="scientific">Lasius niger</name>
    <name type="common">Black garden ant</name>
    <dbReference type="NCBI Taxonomy" id="67767"/>
    <lineage>
        <taxon>Eukaryota</taxon>
        <taxon>Metazoa</taxon>
        <taxon>Ecdysozoa</taxon>
        <taxon>Arthropoda</taxon>
        <taxon>Hexapoda</taxon>
        <taxon>Insecta</taxon>
        <taxon>Pterygota</taxon>
        <taxon>Neoptera</taxon>
        <taxon>Endopterygota</taxon>
        <taxon>Hymenoptera</taxon>
        <taxon>Apocrita</taxon>
        <taxon>Aculeata</taxon>
        <taxon>Formicoidea</taxon>
        <taxon>Formicidae</taxon>
        <taxon>Formicinae</taxon>
        <taxon>Lasius</taxon>
        <taxon>Lasius</taxon>
    </lineage>
</organism>
<keyword evidence="1" id="KW-1133">Transmembrane helix</keyword>
<gene>
    <name evidence="2" type="ORF">RF55_19480</name>
</gene>
<keyword evidence="1" id="KW-0812">Transmembrane</keyword>
<proteinExistence type="predicted"/>
<feature type="non-terminal residue" evidence="2">
    <location>
        <position position="195"/>
    </location>
</feature>
<sequence length="195" mass="22741">MPFTNRHYQVFCVLFAGYLYLRQRQRQRRTRSIGVRDIFRRRLQFGDGHNLLEELRFGDAEFFFIYTRMNTERFEYLLGLVGPLLKKREMYTALTPAQRLSMTLRFLAAGDSQDSLSFAYRCAQSTVSVILAETTRALVSVLKPVYVRAPSSEEEWRQIAGGFWQDWQFPHCIGAIDGKHVQIQAPQASHSVFFN</sequence>
<accession>A0A0J7JZP4</accession>